<accession>A0AAV0I3H2</accession>
<protein>
    <submittedName>
        <fullName evidence="3">Uncharacterized protein</fullName>
    </submittedName>
</protein>
<name>A0AAV0I3H2_9ROSI</name>
<keyword evidence="2" id="KW-1133">Transmembrane helix</keyword>
<keyword evidence="2" id="KW-0812">Transmembrane</keyword>
<evidence type="ECO:0000256" key="2">
    <source>
        <dbReference type="SAM" id="Phobius"/>
    </source>
</evidence>
<proteinExistence type="predicted"/>
<evidence type="ECO:0000256" key="1">
    <source>
        <dbReference type="SAM" id="MobiDB-lite"/>
    </source>
</evidence>
<organism evidence="3 4">
    <name type="scientific">Linum tenue</name>
    <dbReference type="NCBI Taxonomy" id="586396"/>
    <lineage>
        <taxon>Eukaryota</taxon>
        <taxon>Viridiplantae</taxon>
        <taxon>Streptophyta</taxon>
        <taxon>Embryophyta</taxon>
        <taxon>Tracheophyta</taxon>
        <taxon>Spermatophyta</taxon>
        <taxon>Magnoliopsida</taxon>
        <taxon>eudicotyledons</taxon>
        <taxon>Gunneridae</taxon>
        <taxon>Pentapetalae</taxon>
        <taxon>rosids</taxon>
        <taxon>fabids</taxon>
        <taxon>Malpighiales</taxon>
        <taxon>Linaceae</taxon>
        <taxon>Linum</taxon>
    </lineage>
</organism>
<dbReference type="EMBL" id="CAMGYJ010000003">
    <property type="protein sequence ID" value="CAI0392235.1"/>
    <property type="molecule type" value="Genomic_DNA"/>
</dbReference>
<keyword evidence="4" id="KW-1185">Reference proteome</keyword>
<gene>
    <name evidence="3" type="ORF">LITE_LOCUS7464</name>
</gene>
<feature type="transmembrane region" description="Helical" evidence="2">
    <location>
        <begin position="89"/>
        <end position="113"/>
    </location>
</feature>
<dbReference type="Proteomes" id="UP001154282">
    <property type="component" value="Unassembled WGS sequence"/>
</dbReference>
<feature type="region of interest" description="Disordered" evidence="1">
    <location>
        <begin position="1"/>
        <end position="22"/>
    </location>
</feature>
<evidence type="ECO:0000313" key="4">
    <source>
        <dbReference type="Proteomes" id="UP001154282"/>
    </source>
</evidence>
<keyword evidence="2" id="KW-0472">Membrane</keyword>
<evidence type="ECO:0000313" key="3">
    <source>
        <dbReference type="EMBL" id="CAI0392235.1"/>
    </source>
</evidence>
<reference evidence="3" key="1">
    <citation type="submission" date="2022-08" db="EMBL/GenBank/DDBJ databases">
        <authorList>
            <person name="Gutierrez-Valencia J."/>
        </authorList>
    </citation>
    <scope>NUCLEOTIDE SEQUENCE</scope>
</reference>
<sequence length="114" mass="13445">MINPQSGKISSSRSRSRRPKRRRCCSLFSSLGSSRRGDQLWHRRHSLLGSGVTLEWMLQQWNIVADRYLRYLICCIYRGQAQVRQFTQFLLSSIITILASPPKLLFYFIYFILL</sequence>
<dbReference type="AlphaFoldDB" id="A0AAV0I3H2"/>
<comment type="caution">
    <text evidence="3">The sequence shown here is derived from an EMBL/GenBank/DDBJ whole genome shotgun (WGS) entry which is preliminary data.</text>
</comment>